<sequence length="390" mass="45154">MASLQKSRLARAECMCLLCSKKDTLRIRWILLHERKHKLFTSQSELGKVFRQNIRAYNTNFSFTSMGLILDSSTANMTSGVYTFLPRDGQPRHLQLYFYDDQSELSYRLQWRNLDRSIVEILTRVLATNPYAVTFRSLAELGPLDNYRVTLNTSVDVDQRVPGIWIEGNDNITAYREVLLFTGDLTTAIHCSFPMMRLDDTPRYQDMECLLVKLLMKKKTPGNMKKANEQTSTTNISMREYYCYKFQIHPDENVFLFGGRLFQQLVVDTYIKLETTRLEFVERNQVRIRADLYQGVADCVNVGEVQPCRIGQRVVLLASFIGGPRDMRRRFSDAMTLPKIVTKLLPGQTAQDQPNLVAIVFNAKLENLKKQLFKQEILGIVKSYVYLVEF</sequence>
<evidence type="ECO:0000313" key="2">
    <source>
        <dbReference type="EMBL" id="KAJ9561461.1"/>
    </source>
</evidence>
<dbReference type="PANTHER" id="PTHR45786:SF78">
    <property type="entry name" value="ATP-DEPENDENT DNA HELICASE"/>
    <property type="match status" value="1"/>
</dbReference>
<evidence type="ECO:0000259" key="1">
    <source>
        <dbReference type="Pfam" id="PF14214"/>
    </source>
</evidence>
<feature type="domain" description="Helitron helicase-like" evidence="1">
    <location>
        <begin position="339"/>
        <end position="390"/>
    </location>
</feature>
<dbReference type="InterPro" id="IPR025476">
    <property type="entry name" value="Helitron_helicase-like"/>
</dbReference>
<evidence type="ECO:0000313" key="3">
    <source>
        <dbReference type="Proteomes" id="UP001172457"/>
    </source>
</evidence>
<dbReference type="Proteomes" id="UP001172457">
    <property type="component" value="Chromosome 2"/>
</dbReference>
<dbReference type="AlphaFoldDB" id="A0AA38TTU2"/>
<protein>
    <recommendedName>
        <fullName evidence="1">Helitron helicase-like domain-containing protein</fullName>
    </recommendedName>
</protein>
<organism evidence="2 3">
    <name type="scientific">Centaurea solstitialis</name>
    <name type="common">yellow star-thistle</name>
    <dbReference type="NCBI Taxonomy" id="347529"/>
    <lineage>
        <taxon>Eukaryota</taxon>
        <taxon>Viridiplantae</taxon>
        <taxon>Streptophyta</taxon>
        <taxon>Embryophyta</taxon>
        <taxon>Tracheophyta</taxon>
        <taxon>Spermatophyta</taxon>
        <taxon>Magnoliopsida</taxon>
        <taxon>eudicotyledons</taxon>
        <taxon>Gunneridae</taxon>
        <taxon>Pentapetalae</taxon>
        <taxon>asterids</taxon>
        <taxon>campanulids</taxon>
        <taxon>Asterales</taxon>
        <taxon>Asteraceae</taxon>
        <taxon>Carduoideae</taxon>
        <taxon>Cardueae</taxon>
        <taxon>Centaureinae</taxon>
        <taxon>Centaurea</taxon>
    </lineage>
</organism>
<dbReference type="EMBL" id="JARYMX010000002">
    <property type="protein sequence ID" value="KAJ9561461.1"/>
    <property type="molecule type" value="Genomic_DNA"/>
</dbReference>
<dbReference type="PANTHER" id="PTHR45786">
    <property type="entry name" value="DNA BINDING PROTEIN-LIKE"/>
    <property type="match status" value="1"/>
</dbReference>
<reference evidence="2" key="1">
    <citation type="submission" date="2023-03" db="EMBL/GenBank/DDBJ databases">
        <title>Chromosome-scale reference genome and RAD-based genetic map of yellow starthistle (Centaurea solstitialis) reveal putative structural variation and QTLs associated with invader traits.</title>
        <authorList>
            <person name="Reatini B."/>
            <person name="Cang F.A."/>
            <person name="Jiang Q."/>
            <person name="Mckibben M.T.W."/>
            <person name="Barker M.S."/>
            <person name="Rieseberg L.H."/>
            <person name="Dlugosch K.M."/>
        </authorList>
    </citation>
    <scope>NUCLEOTIDE SEQUENCE</scope>
    <source>
        <strain evidence="2">CAN-66</strain>
        <tissue evidence="2">Leaf</tissue>
    </source>
</reference>
<feature type="domain" description="Helitron helicase-like" evidence="1">
    <location>
        <begin position="252"/>
        <end position="337"/>
    </location>
</feature>
<keyword evidence="3" id="KW-1185">Reference proteome</keyword>
<name>A0AA38TTU2_9ASTR</name>
<comment type="caution">
    <text evidence="2">The sequence shown here is derived from an EMBL/GenBank/DDBJ whole genome shotgun (WGS) entry which is preliminary data.</text>
</comment>
<proteinExistence type="predicted"/>
<accession>A0AA38TTU2</accession>
<dbReference type="Pfam" id="PF14214">
    <property type="entry name" value="Helitron_like_N"/>
    <property type="match status" value="2"/>
</dbReference>
<gene>
    <name evidence="2" type="ORF">OSB04_006621</name>
</gene>